<evidence type="ECO:0008006" key="4">
    <source>
        <dbReference type="Google" id="ProtNLM"/>
    </source>
</evidence>
<sequence>MSHQQGRKRRRCENTVYCRGFLRERQNGSADGSRDTVANAKPITEWTANAKSRRGVRFGITFAFFALIFSPLDAAEGTLTFTAVDEASGAPLAARIELTRPRMVRGNGRTAARAATRPLAGRTDVDTGYGFVIDGEAPVDLHEGPYEFRVSRGPESRIIVGNFEIEKTSEDEHMLAVPRILSMRSQGWTSGDCLVPPSRESLPIRMSAEDLHLAMVATGGTSEVVETDADIEALRSRRQRKEQPDLSDPMFIGDGAEVIAGLAFYHDQASTPTEEDSETTEQRDEQLAAFYRLATLARQRRAEQPNAAPEYGATPASMLSAKVAIEDPFAWSLPILLASGQIDGYFILGDWLRLDRKILQTKSGRPLSTEPARKPTTLGREAEQIYWETLNAGFHLAPLAGTGDEGTLHPVGYNRLYVAGPPSESPYDNSGQSQLAGTPTAVTTQEQWWARAWAGCSFATNGPLLQATIDGKQPGHVFETPEGVPMRLTPELTLTVRDPVDYLEVIHNGQIHYSARLDEYAKAGGRIPPLNITKPGWALIRVVTLHEDHFRAATTAPWYFEVDGERRVSRGGVEFFQKWLADYEEHLRSRRDLDLAKYAPFIRAARTFWQSRLDQANAR</sequence>
<comment type="caution">
    <text evidence="2">The sequence shown here is derived from an EMBL/GenBank/DDBJ whole genome shotgun (WGS) entry which is preliminary data.</text>
</comment>
<keyword evidence="1" id="KW-0472">Membrane</keyword>
<evidence type="ECO:0000256" key="1">
    <source>
        <dbReference type="SAM" id="Phobius"/>
    </source>
</evidence>
<evidence type="ECO:0000313" key="3">
    <source>
        <dbReference type="Proteomes" id="UP000536179"/>
    </source>
</evidence>
<gene>
    <name evidence="2" type="ORF">FHS27_003419</name>
</gene>
<reference evidence="2 3" key="1">
    <citation type="submission" date="2020-08" db="EMBL/GenBank/DDBJ databases">
        <title>Genomic Encyclopedia of Type Strains, Phase III (KMG-III): the genomes of soil and plant-associated and newly described type strains.</title>
        <authorList>
            <person name="Whitman W."/>
        </authorList>
    </citation>
    <scope>NUCLEOTIDE SEQUENCE [LARGE SCALE GENOMIC DNA]</scope>
    <source>
        <strain evidence="2 3">CECT 8075</strain>
    </source>
</reference>
<dbReference type="AlphaFoldDB" id="A0A7W5H6L4"/>
<name>A0A7W5H6L4_9BACT</name>
<dbReference type="EMBL" id="JACHXU010000011">
    <property type="protein sequence ID" value="MBB3207594.1"/>
    <property type="molecule type" value="Genomic_DNA"/>
</dbReference>
<dbReference type="Proteomes" id="UP000536179">
    <property type="component" value="Unassembled WGS sequence"/>
</dbReference>
<protein>
    <recommendedName>
        <fullName evidence="4">Secreted protein</fullName>
    </recommendedName>
</protein>
<keyword evidence="1" id="KW-1133">Transmembrane helix</keyword>
<feature type="transmembrane region" description="Helical" evidence="1">
    <location>
        <begin position="55"/>
        <end position="72"/>
    </location>
</feature>
<keyword evidence="3" id="KW-1185">Reference proteome</keyword>
<evidence type="ECO:0000313" key="2">
    <source>
        <dbReference type="EMBL" id="MBB3207594.1"/>
    </source>
</evidence>
<dbReference type="RefSeq" id="WP_184305914.1">
    <property type="nucleotide sequence ID" value="NZ_JACHXU010000011.1"/>
</dbReference>
<accession>A0A7W5H6L4</accession>
<proteinExistence type="predicted"/>
<keyword evidence="1" id="KW-0812">Transmembrane</keyword>
<organism evidence="2 3">
    <name type="scientific">Aporhodopirellula rubra</name>
    <dbReference type="NCBI Taxonomy" id="980271"/>
    <lineage>
        <taxon>Bacteria</taxon>
        <taxon>Pseudomonadati</taxon>
        <taxon>Planctomycetota</taxon>
        <taxon>Planctomycetia</taxon>
        <taxon>Pirellulales</taxon>
        <taxon>Pirellulaceae</taxon>
        <taxon>Aporhodopirellula</taxon>
    </lineage>
</organism>